<dbReference type="PATRIC" id="fig|29422.6.peg.62"/>
<dbReference type="GO" id="GO:0016746">
    <property type="term" value="F:acyltransferase activity"/>
    <property type="evidence" value="ECO:0007669"/>
    <property type="project" value="UniProtKB-KW"/>
</dbReference>
<feature type="domain" description="2-oxoacid dehydrogenase acyltransferase catalytic" evidence="1">
    <location>
        <begin position="486"/>
        <end position="551"/>
    </location>
</feature>
<reference evidence="2 3" key="1">
    <citation type="submission" date="2015-11" db="EMBL/GenBank/DDBJ databases">
        <title>Genomic analysis of 38 Legionella species identifies large and diverse effector repertoires.</title>
        <authorList>
            <person name="Burstein D."/>
            <person name="Amaro F."/>
            <person name="Zusman T."/>
            <person name="Lifshitz Z."/>
            <person name="Cohen O."/>
            <person name="Gilbert J.A."/>
            <person name="Pupko T."/>
            <person name="Shuman H.A."/>
            <person name="Segal G."/>
        </authorList>
    </citation>
    <scope>NUCLEOTIDE SEQUENCE [LARGE SCALE GENOMIC DNA]</scope>
    <source>
        <strain evidence="2 3">ATCC 43878</strain>
    </source>
</reference>
<evidence type="ECO:0000313" key="3">
    <source>
        <dbReference type="Proteomes" id="UP000054742"/>
    </source>
</evidence>
<dbReference type="SUPFAM" id="SSF47240">
    <property type="entry name" value="Ferritin-like"/>
    <property type="match status" value="1"/>
</dbReference>
<protein>
    <submittedName>
        <fullName evidence="2">Putative CoA-dependent acyltransferase</fullName>
    </submittedName>
</protein>
<sequence length="636" mass="73697">MNRGKEGFIVTLVLYSSARWLMWLTLSICSGYDSGTSIRRWISKVHELSELLRPSWGSEKWILEGWNEISTEEKALIKSRMDKLFKNGLPFELKHEKILYIYTFSMLAQLEVLAIQVPLKFEAKMSSPEHRQRMRTQLLDEIFHGMVFTKILYLLCAPHALPPAYNEGIEVLCNFIRDEECPKVAVVLLNLIGEGWIEEIFNSLQRADIAPEVFTTIIEDEHRHVSEADLYQDIGLPDMEVVRTKLEFLEKQLLTNIFLQYKYMVSISAILGVEGALQFLQCLNEKHTQQLAKISLEPSENWRFFMKVGEELFPRVRDYTQAYYELEMTPIRKVFMTQWDNPSDPTMVGQFDLNVSRLDFFNKKFPPETLTLLMLQTISKGMSENSSWRSFLTHGKLYQSKEAYVGLIVKLPDCQDHMGTIVFENCHQMAVQQLGVKIRNILKMMVFCFKKREQLEKEHPFLMTIVDKGLYEFNNDSYDYPMPGNAVISLSNIGHFGYKQTKSPLRANESIKCTILEIERRPVWNKDTQTFEPEDMLPVSVSGDHRIFDGNSPVPKILAQCFDEMFAKMIDDRSIEANSPPNPDGKFVKLFEQLIANNLELGYKALLALQTYWVDALSLEDLLNSNLAKKMMAHFK</sequence>
<proteinExistence type="predicted"/>
<dbReference type="EMBL" id="LNXV01000002">
    <property type="protein sequence ID" value="KTC87110.1"/>
    <property type="molecule type" value="Genomic_DNA"/>
</dbReference>
<comment type="caution">
    <text evidence="2">The sequence shown here is derived from an EMBL/GenBank/DDBJ whole genome shotgun (WGS) entry which is preliminary data.</text>
</comment>
<organism evidence="2 3">
    <name type="scientific">Legionella brunensis</name>
    <dbReference type="NCBI Taxonomy" id="29422"/>
    <lineage>
        <taxon>Bacteria</taxon>
        <taxon>Pseudomonadati</taxon>
        <taxon>Pseudomonadota</taxon>
        <taxon>Gammaproteobacteria</taxon>
        <taxon>Legionellales</taxon>
        <taxon>Legionellaceae</taxon>
        <taxon>Legionella</taxon>
    </lineage>
</organism>
<dbReference type="SUPFAM" id="SSF52777">
    <property type="entry name" value="CoA-dependent acyltransferases"/>
    <property type="match status" value="1"/>
</dbReference>
<keyword evidence="3" id="KW-1185">Reference proteome</keyword>
<dbReference type="InterPro" id="IPR023213">
    <property type="entry name" value="CAT-like_dom_sf"/>
</dbReference>
<evidence type="ECO:0000313" key="2">
    <source>
        <dbReference type="EMBL" id="KTC87110.1"/>
    </source>
</evidence>
<dbReference type="Gene3D" id="3.30.559.10">
    <property type="entry name" value="Chloramphenicol acetyltransferase-like domain"/>
    <property type="match status" value="1"/>
</dbReference>
<dbReference type="STRING" id="29422.Lbru_0061"/>
<keyword evidence="2" id="KW-0012">Acyltransferase</keyword>
<dbReference type="InterPro" id="IPR009078">
    <property type="entry name" value="Ferritin-like_SF"/>
</dbReference>
<gene>
    <name evidence="2" type="ORF">Lbru_0061</name>
</gene>
<accession>A0A0W0SUN9</accession>
<name>A0A0W0SUN9_9GAMM</name>
<keyword evidence="2" id="KW-0808">Transferase</keyword>
<dbReference type="AlphaFoldDB" id="A0A0W0SUN9"/>
<dbReference type="Proteomes" id="UP000054742">
    <property type="component" value="Unassembled WGS sequence"/>
</dbReference>
<dbReference type="Pfam" id="PF00198">
    <property type="entry name" value="2-oxoacid_dh"/>
    <property type="match status" value="1"/>
</dbReference>
<evidence type="ECO:0000259" key="1">
    <source>
        <dbReference type="Pfam" id="PF00198"/>
    </source>
</evidence>
<dbReference type="InterPro" id="IPR001078">
    <property type="entry name" value="2-oxoacid_DH_actylTfrase"/>
</dbReference>